<keyword evidence="3" id="KW-1185">Reference proteome</keyword>
<organism evidence="2 3">
    <name type="scientific">Ferrimicrobium acidiphilum</name>
    <dbReference type="NCBI Taxonomy" id="121039"/>
    <lineage>
        <taxon>Bacteria</taxon>
        <taxon>Bacillati</taxon>
        <taxon>Actinomycetota</taxon>
        <taxon>Acidimicrobiia</taxon>
        <taxon>Acidimicrobiales</taxon>
        <taxon>Acidimicrobiaceae</taxon>
        <taxon>Ferrimicrobium</taxon>
    </lineage>
</organism>
<name>A0ABV3Y6E4_9ACTN</name>
<protein>
    <recommendedName>
        <fullName evidence="4">Transposase</fullName>
    </recommendedName>
</protein>
<reference evidence="2 3" key="1">
    <citation type="submission" date="2024-07" db="EMBL/GenBank/DDBJ databases">
        <title>Draft Genome Sequence of Ferrimicrobium acidiphilum Strain YE2023, Isolated from a Pulp of Bioleach Reactor.</title>
        <authorList>
            <person name="Elkina Y.A."/>
            <person name="Bulaeva A.G."/>
            <person name="Beletsky A.V."/>
            <person name="Mardanov A.V."/>
        </authorList>
    </citation>
    <scope>NUCLEOTIDE SEQUENCE [LARGE SCALE GENOMIC DNA]</scope>
    <source>
        <strain evidence="2 3">YE2023</strain>
    </source>
</reference>
<evidence type="ECO:0000313" key="2">
    <source>
        <dbReference type="EMBL" id="MEX6431136.1"/>
    </source>
</evidence>
<dbReference type="EMBL" id="JBFSHR010000327">
    <property type="protein sequence ID" value="MEX6431136.1"/>
    <property type="molecule type" value="Genomic_DNA"/>
</dbReference>
<gene>
    <name evidence="2" type="ORF">AB6A68_15130</name>
</gene>
<comment type="caution">
    <text evidence="2">The sequence shown here is derived from an EMBL/GenBank/DDBJ whole genome shotgun (WGS) entry which is preliminary data.</text>
</comment>
<evidence type="ECO:0008006" key="4">
    <source>
        <dbReference type="Google" id="ProtNLM"/>
    </source>
</evidence>
<accession>A0ABV3Y6E4</accession>
<keyword evidence="1" id="KW-0175">Coiled coil</keyword>
<sequence>MDSLHTTELAYWKAEAERLAGDNARLEAENAALRVRVGELEGQIGALTEKVTTLAKLVFGTSSEKSKPVG</sequence>
<dbReference type="Proteomes" id="UP001560267">
    <property type="component" value="Unassembled WGS sequence"/>
</dbReference>
<feature type="non-terminal residue" evidence="2">
    <location>
        <position position="70"/>
    </location>
</feature>
<feature type="coiled-coil region" evidence="1">
    <location>
        <begin position="9"/>
        <end position="43"/>
    </location>
</feature>
<evidence type="ECO:0000256" key="1">
    <source>
        <dbReference type="SAM" id="Coils"/>
    </source>
</evidence>
<evidence type="ECO:0000313" key="3">
    <source>
        <dbReference type="Proteomes" id="UP001560267"/>
    </source>
</evidence>
<proteinExistence type="predicted"/>